<sequence length="125" mass="14201">MVKMFDGYVKIDGNSDQVVHLVDDDDETCTDENDDILFPIEVDIELGDSCKSKLKDIGRNTLAGTTSLEQDDERHEQVEENDDGDQEVDEEWTLVDSGLSESRIDGKFDKKSRHPWWQIAGKDPV</sequence>
<proteinExistence type="predicted"/>
<evidence type="ECO:0000313" key="1">
    <source>
        <dbReference type="EMBL" id="GME94358.1"/>
    </source>
</evidence>
<name>A0ACB5TT95_AMBMO</name>
<dbReference type="EMBL" id="BSXS01009015">
    <property type="protein sequence ID" value="GME94358.1"/>
    <property type="molecule type" value="Genomic_DNA"/>
</dbReference>
<protein>
    <submittedName>
        <fullName evidence="1">Unnamed protein product</fullName>
    </submittedName>
</protein>
<keyword evidence="2" id="KW-1185">Reference proteome</keyword>
<reference evidence="1" key="1">
    <citation type="submission" date="2023-04" db="EMBL/GenBank/DDBJ databases">
        <title>Ambrosiozyma monospora NBRC 10751.</title>
        <authorList>
            <person name="Ichikawa N."/>
            <person name="Sato H."/>
            <person name="Tonouchi N."/>
        </authorList>
    </citation>
    <scope>NUCLEOTIDE SEQUENCE</scope>
    <source>
        <strain evidence="1">NBRC 10751</strain>
    </source>
</reference>
<gene>
    <name evidence="1" type="ORF">Amon02_000955300</name>
</gene>
<organism evidence="1 2">
    <name type="scientific">Ambrosiozyma monospora</name>
    <name type="common">Yeast</name>
    <name type="synonym">Endomycopsis monosporus</name>
    <dbReference type="NCBI Taxonomy" id="43982"/>
    <lineage>
        <taxon>Eukaryota</taxon>
        <taxon>Fungi</taxon>
        <taxon>Dikarya</taxon>
        <taxon>Ascomycota</taxon>
        <taxon>Saccharomycotina</taxon>
        <taxon>Pichiomycetes</taxon>
        <taxon>Pichiales</taxon>
        <taxon>Pichiaceae</taxon>
        <taxon>Ambrosiozyma</taxon>
    </lineage>
</organism>
<dbReference type="Proteomes" id="UP001165064">
    <property type="component" value="Unassembled WGS sequence"/>
</dbReference>
<accession>A0ACB5TT95</accession>
<evidence type="ECO:0000313" key="2">
    <source>
        <dbReference type="Proteomes" id="UP001165064"/>
    </source>
</evidence>
<comment type="caution">
    <text evidence="1">The sequence shown here is derived from an EMBL/GenBank/DDBJ whole genome shotgun (WGS) entry which is preliminary data.</text>
</comment>